<dbReference type="GO" id="GO:0000981">
    <property type="term" value="F:DNA-binding transcription factor activity, RNA polymerase II-specific"/>
    <property type="evidence" value="ECO:0007669"/>
    <property type="project" value="TreeGrafter"/>
</dbReference>
<dbReference type="OrthoDB" id="2496288at2759"/>
<organism evidence="6">
    <name type="scientific">Puccinia triticina (isolate 1-1 / race 1 (BBBD))</name>
    <name type="common">Brown leaf rust fungus</name>
    <dbReference type="NCBI Taxonomy" id="630390"/>
    <lineage>
        <taxon>Eukaryota</taxon>
        <taxon>Fungi</taxon>
        <taxon>Dikarya</taxon>
        <taxon>Basidiomycota</taxon>
        <taxon>Pucciniomycotina</taxon>
        <taxon>Pucciniomycetes</taxon>
        <taxon>Pucciniales</taxon>
        <taxon>Pucciniaceae</taxon>
        <taxon>Puccinia</taxon>
    </lineage>
</organism>
<feature type="region of interest" description="Disordered" evidence="4">
    <location>
        <begin position="529"/>
        <end position="575"/>
    </location>
</feature>
<reference evidence="6" key="1">
    <citation type="submission" date="2009-11" db="EMBL/GenBank/DDBJ databases">
        <authorList>
            <consortium name="The Broad Institute Genome Sequencing Platform"/>
            <person name="Ward D."/>
            <person name="Feldgarden M."/>
            <person name="Earl A."/>
            <person name="Young S.K."/>
            <person name="Zeng Q."/>
            <person name="Koehrsen M."/>
            <person name="Alvarado L."/>
            <person name="Berlin A."/>
            <person name="Bochicchio J."/>
            <person name="Borenstein D."/>
            <person name="Chapman S.B."/>
            <person name="Chen Z."/>
            <person name="Engels R."/>
            <person name="Freedman E."/>
            <person name="Gellesch M."/>
            <person name="Goldberg J."/>
            <person name="Griggs A."/>
            <person name="Gujja S."/>
            <person name="Heilman E."/>
            <person name="Heiman D."/>
            <person name="Hepburn T."/>
            <person name="Howarth C."/>
            <person name="Jen D."/>
            <person name="Larson L."/>
            <person name="Lewis B."/>
            <person name="Mehta T."/>
            <person name="Park D."/>
            <person name="Pearson M."/>
            <person name="Roberts A."/>
            <person name="Saif S."/>
            <person name="Shea T."/>
            <person name="Shenoy N."/>
            <person name="Sisk P."/>
            <person name="Stolte C."/>
            <person name="Sykes S."/>
            <person name="Thomson T."/>
            <person name="Walk T."/>
            <person name="White J."/>
            <person name="Yandava C."/>
            <person name="Izard J."/>
            <person name="Baranova O.V."/>
            <person name="Blanton J.M."/>
            <person name="Tanner A.C."/>
            <person name="Dewhirst F.E."/>
            <person name="Haas B."/>
            <person name="Nusbaum C."/>
            <person name="Birren B."/>
        </authorList>
    </citation>
    <scope>NUCLEOTIDE SEQUENCE [LARGE SCALE GENOMIC DNA]</scope>
    <source>
        <strain evidence="6">1-1 BBBD Race 1</strain>
    </source>
</reference>
<evidence type="ECO:0000256" key="1">
    <source>
        <dbReference type="ARBA" id="ARBA00023125"/>
    </source>
</evidence>
<dbReference type="EMBL" id="ADAS02000038">
    <property type="protein sequence ID" value="OAV94538.1"/>
    <property type="molecule type" value="Genomic_DNA"/>
</dbReference>
<proteinExistence type="predicted"/>
<dbReference type="EnsemblFungi" id="PTTG_12324-t43_1">
    <property type="protein sequence ID" value="PTTG_12324-t43_1-p1"/>
    <property type="gene ID" value="PTTG_12324"/>
</dbReference>
<dbReference type="CDD" id="cd01389">
    <property type="entry name" value="HMG-box_ROX1-like"/>
    <property type="match status" value="1"/>
</dbReference>
<dbReference type="AlphaFoldDB" id="A0A180GQ29"/>
<dbReference type="InterPro" id="IPR036910">
    <property type="entry name" value="HMG_box_dom_sf"/>
</dbReference>
<dbReference type="SMART" id="SM00398">
    <property type="entry name" value="HMG"/>
    <property type="match status" value="1"/>
</dbReference>
<dbReference type="PANTHER" id="PTHR45789:SF2">
    <property type="entry name" value="FI18025P1"/>
    <property type="match status" value="1"/>
</dbReference>
<evidence type="ECO:0000259" key="5">
    <source>
        <dbReference type="PROSITE" id="PS50118"/>
    </source>
</evidence>
<evidence type="ECO:0000313" key="8">
    <source>
        <dbReference type="Proteomes" id="UP000005240"/>
    </source>
</evidence>
<evidence type="ECO:0000256" key="2">
    <source>
        <dbReference type="ARBA" id="ARBA00023242"/>
    </source>
</evidence>
<reference evidence="6" key="2">
    <citation type="submission" date="2016-05" db="EMBL/GenBank/DDBJ databases">
        <title>Comparative analysis highlights variable genome content of wheat rusts and divergence of the mating loci.</title>
        <authorList>
            <person name="Cuomo C.A."/>
            <person name="Bakkeren G."/>
            <person name="Szabo L."/>
            <person name="Khalil H."/>
            <person name="Joly D."/>
            <person name="Goldberg J."/>
            <person name="Young S."/>
            <person name="Zeng Q."/>
            <person name="Fellers J."/>
        </authorList>
    </citation>
    <scope>NUCLEOTIDE SEQUENCE [LARGE SCALE GENOMIC DNA]</scope>
    <source>
        <strain evidence="6">1-1 BBBD Race 1</strain>
    </source>
</reference>
<reference evidence="7" key="4">
    <citation type="submission" date="2025-05" db="UniProtKB">
        <authorList>
            <consortium name="EnsemblFungi"/>
        </authorList>
    </citation>
    <scope>IDENTIFICATION</scope>
    <source>
        <strain evidence="7">isolate 1-1 / race 1 (BBBD)</strain>
    </source>
</reference>
<feature type="DNA-binding region" description="HMG box" evidence="3">
    <location>
        <begin position="346"/>
        <end position="415"/>
    </location>
</feature>
<dbReference type="Gene3D" id="1.10.30.10">
    <property type="entry name" value="High mobility group box domain"/>
    <property type="match status" value="1"/>
</dbReference>
<keyword evidence="1 3" id="KW-0238">DNA-binding</keyword>
<dbReference type="InterPro" id="IPR051356">
    <property type="entry name" value="SOX/SOX-like_TF"/>
</dbReference>
<dbReference type="STRING" id="630390.A0A180GQ29"/>
<dbReference type="PROSITE" id="PS50118">
    <property type="entry name" value="HMG_BOX_2"/>
    <property type="match status" value="1"/>
</dbReference>
<keyword evidence="2 3" id="KW-0539">Nucleus</keyword>
<feature type="domain" description="HMG box" evidence="5">
    <location>
        <begin position="346"/>
        <end position="415"/>
    </location>
</feature>
<dbReference type="VEuPathDB" id="FungiDB:PTTG_12324"/>
<feature type="region of interest" description="Disordered" evidence="4">
    <location>
        <begin position="315"/>
        <end position="347"/>
    </location>
</feature>
<accession>A0A180GQ29</accession>
<feature type="compositionally biased region" description="Pro residues" evidence="4">
    <location>
        <begin position="565"/>
        <end position="575"/>
    </location>
</feature>
<dbReference type="PANTHER" id="PTHR45789">
    <property type="entry name" value="FI18025P1"/>
    <property type="match status" value="1"/>
</dbReference>
<feature type="region of interest" description="Disordered" evidence="4">
    <location>
        <begin position="240"/>
        <end position="270"/>
    </location>
</feature>
<sequence>MDFHEESADPFDEILRSIQASSHNSSPAEEPPCHDFHDNLNLIADEQKASPVEFYSSIPDTFPSEGFTEGQANVFSQDFTSSFQDMGAPTLTMEPPTAHGNAFQFLDFSDASCGIESSFESPLKTSLNFQNDRGIFHSSPTEMLSSSPNGSSAAFPAFSFSSHNFHDDHLRFLYPEDFGFHSPPTDILSSSPNSSPASFAAFPFSSNNLYGDHNLHGDRMPFIYPKEFGVPIARSNVKGLPSGIPGGRRGSRHHRDLSGTSSTTSTISGPSYDFCPAIDPSALQPPLSKLQRGIDLTNNETSHIVSPFINQVVEQGPDGTITGRYSRPLTSTGRPSHARKTPPGHVKRPRNAFILFRSYACSSNLIPPTVEKDHRQISRIVSHMWKSLPADERLKWERQAEEEKDLHRKLHPDYRYKPIYRKENSAKKNQGRLASSAAARKKGNLRKGAKGLDLADCGDLSVDSRNYSGFHGKSPADLLRERDEEIRCEIVAKVLMETKLSGISLEEGEMEERVLEEVRLAKLNEAHEFQTQSQSEIGEGDQITSSLDHNSESTFPSFDDYSAFFPPPSIPESLS</sequence>
<dbReference type="InterPro" id="IPR009071">
    <property type="entry name" value="HMG_box_dom"/>
</dbReference>
<name>A0A180GQ29_PUCT1</name>
<feature type="compositionally biased region" description="Low complexity" evidence="4">
    <location>
        <begin position="258"/>
        <end position="270"/>
    </location>
</feature>
<dbReference type="GO" id="GO:0000978">
    <property type="term" value="F:RNA polymerase II cis-regulatory region sequence-specific DNA binding"/>
    <property type="evidence" value="ECO:0007669"/>
    <property type="project" value="TreeGrafter"/>
</dbReference>
<dbReference type="Proteomes" id="UP000005240">
    <property type="component" value="Unassembled WGS sequence"/>
</dbReference>
<evidence type="ECO:0000256" key="3">
    <source>
        <dbReference type="PROSITE-ProRule" id="PRU00267"/>
    </source>
</evidence>
<keyword evidence="8" id="KW-1185">Reference proteome</keyword>
<feature type="region of interest" description="Disordered" evidence="4">
    <location>
        <begin position="419"/>
        <end position="445"/>
    </location>
</feature>
<evidence type="ECO:0000313" key="6">
    <source>
        <dbReference type="EMBL" id="OAV94538.1"/>
    </source>
</evidence>
<protein>
    <submittedName>
        <fullName evidence="7">HMG box domain-containing protein</fullName>
    </submittedName>
</protein>
<evidence type="ECO:0000256" key="4">
    <source>
        <dbReference type="SAM" id="MobiDB-lite"/>
    </source>
</evidence>
<gene>
    <name evidence="6" type="ORF">PTTG_12324</name>
</gene>
<dbReference type="GO" id="GO:0005634">
    <property type="term" value="C:nucleus"/>
    <property type="evidence" value="ECO:0007669"/>
    <property type="project" value="UniProtKB-UniRule"/>
</dbReference>
<reference evidence="7 8" key="3">
    <citation type="journal article" date="2017" name="G3 (Bethesda)">
        <title>Comparative analysis highlights variable genome content of wheat rusts and divergence of the mating loci.</title>
        <authorList>
            <person name="Cuomo C.A."/>
            <person name="Bakkeren G."/>
            <person name="Khalil H.B."/>
            <person name="Panwar V."/>
            <person name="Joly D."/>
            <person name="Linning R."/>
            <person name="Sakthikumar S."/>
            <person name="Song X."/>
            <person name="Adiconis X."/>
            <person name="Fan L."/>
            <person name="Goldberg J.M."/>
            <person name="Levin J.Z."/>
            <person name="Young S."/>
            <person name="Zeng Q."/>
            <person name="Anikster Y."/>
            <person name="Bruce M."/>
            <person name="Wang M."/>
            <person name="Yin C."/>
            <person name="McCallum B."/>
            <person name="Szabo L.J."/>
            <person name="Hulbert S."/>
            <person name="Chen X."/>
            <person name="Fellers J.P."/>
        </authorList>
    </citation>
    <scope>NUCLEOTIDE SEQUENCE</scope>
    <source>
        <strain evidence="7">isolate 1-1 / race 1 (BBBD)</strain>
        <strain evidence="8">Isolate 1-1 / race 1 (BBBD)</strain>
    </source>
</reference>
<dbReference type="Pfam" id="PF00505">
    <property type="entry name" value="HMG_box"/>
    <property type="match status" value="1"/>
</dbReference>
<dbReference type="SUPFAM" id="SSF47095">
    <property type="entry name" value="HMG-box"/>
    <property type="match status" value="1"/>
</dbReference>
<feature type="compositionally biased region" description="Basic residues" evidence="4">
    <location>
        <begin position="336"/>
        <end position="347"/>
    </location>
</feature>
<feature type="compositionally biased region" description="Polar residues" evidence="4">
    <location>
        <begin position="529"/>
        <end position="556"/>
    </location>
</feature>
<evidence type="ECO:0000313" key="7">
    <source>
        <dbReference type="EnsemblFungi" id="PTTG_12324-t43_1-p1"/>
    </source>
</evidence>